<dbReference type="InterPro" id="IPR037476">
    <property type="entry name" value="PCH1"/>
</dbReference>
<dbReference type="PANTHER" id="PTHR36062">
    <property type="entry name" value="OS01G0687300 PROTEIN"/>
    <property type="match status" value="1"/>
</dbReference>
<organism evidence="1 2">
    <name type="scientific">Panicum virgatum</name>
    <name type="common">Blackwell switchgrass</name>
    <dbReference type="NCBI Taxonomy" id="38727"/>
    <lineage>
        <taxon>Eukaryota</taxon>
        <taxon>Viridiplantae</taxon>
        <taxon>Streptophyta</taxon>
        <taxon>Embryophyta</taxon>
        <taxon>Tracheophyta</taxon>
        <taxon>Spermatophyta</taxon>
        <taxon>Magnoliopsida</taxon>
        <taxon>Liliopsida</taxon>
        <taxon>Poales</taxon>
        <taxon>Poaceae</taxon>
        <taxon>PACMAD clade</taxon>
        <taxon>Panicoideae</taxon>
        <taxon>Panicodae</taxon>
        <taxon>Paniceae</taxon>
        <taxon>Panicinae</taxon>
        <taxon>Panicum</taxon>
        <taxon>Panicum sect. Hiantes</taxon>
    </lineage>
</organism>
<keyword evidence="2" id="KW-1185">Reference proteome</keyword>
<sequence length="769" mass="84076">MRRPPSGWGRGCCRAAKRWGCSALDPFLPGSGGASGRQDRTFKQIYETALHLKAVTMSDWPAKIFREKEFQILSSKSDLGLPFELIKARVSERLMLGVSNTGASAENTHQFSSKTWGITHNVCQGVECKNVDRVGTPFGSSTMQKKMNLYAANTVVSERFSFHKLSDISVNSHKVLSSDNLEWDHFPMFEINRKIDSILNPRHTAFGTSPDKSFVQQKNLKVNMSTSNVMPFSSKEYQFHSHRIADENISQCISTGGILSHQDKHIGLNFDQAGKKLKGHLSIEESSSCSKNETDPSCSMTDKLCASNLIVNAKEAPCCSNENNFMFSGSRKENENAEGTLLEMKLGALGGCPKQQNFERVAHHGPLLGRECEMQQVNASTTSKGSDVGTSVHGIVFGNLSQSEHENLHAHRVNSATKLTESCDLPGKTASTLAMKSKVETLALGKPSKDILTDGKQKVPCLFEMLTLPSKSHGTYFNDPISSGRSCGNMGSCSLGAQKQFATKTDTLYGGTHHASGFASTSTHKDSGCPNMAKSEQIATSSIRGVSSCSGGNETLNASAGNHRSCLKESCTNKQEWSMSKTSSMNLDLVLFQISRMRNPISSALIESPVCSEPSDRWPKRLQNDILDPHLPCSKRSKIGDGPPPGGACTVFGQELNFDMGKADMINQVKKVQLRYGRLINQQNLEGSLISAKSLNSWIGRWCQCGTSIYHSTSNVEKQTPKFNMPPDDLEGQFPSIAAMAMMGRAMNKLRPCELQKRGPSVVWKTQGP</sequence>
<gene>
    <name evidence="1" type="ORF">PVAP13_5NG458900</name>
</gene>
<evidence type="ECO:0000313" key="1">
    <source>
        <dbReference type="EMBL" id="KAG2590874.1"/>
    </source>
</evidence>
<comment type="caution">
    <text evidence="1">The sequence shown here is derived from an EMBL/GenBank/DDBJ whole genome shotgun (WGS) entry which is preliminary data.</text>
</comment>
<reference evidence="1" key="1">
    <citation type="submission" date="2020-05" db="EMBL/GenBank/DDBJ databases">
        <title>WGS assembly of Panicum virgatum.</title>
        <authorList>
            <person name="Lovell J.T."/>
            <person name="Jenkins J."/>
            <person name="Shu S."/>
            <person name="Juenger T.E."/>
            <person name="Schmutz J."/>
        </authorList>
    </citation>
    <scope>NUCLEOTIDE SEQUENCE</scope>
    <source>
        <strain evidence="1">AP13</strain>
    </source>
</reference>
<evidence type="ECO:0000313" key="2">
    <source>
        <dbReference type="Proteomes" id="UP000823388"/>
    </source>
</evidence>
<name>A0A8T0RZJ1_PANVG</name>
<protein>
    <submittedName>
        <fullName evidence="1">Uncharacterized protein</fullName>
    </submittedName>
</protein>
<dbReference type="AlphaFoldDB" id="A0A8T0RZJ1"/>
<accession>A0A8T0RZJ1</accession>
<dbReference type="Proteomes" id="UP000823388">
    <property type="component" value="Chromosome 5N"/>
</dbReference>
<dbReference type="PANTHER" id="PTHR36062:SF1">
    <property type="entry name" value="OS01G0687300 PROTEIN"/>
    <property type="match status" value="1"/>
</dbReference>
<dbReference type="GO" id="GO:0010099">
    <property type="term" value="P:regulation of photomorphogenesis"/>
    <property type="evidence" value="ECO:0007669"/>
    <property type="project" value="InterPro"/>
</dbReference>
<proteinExistence type="predicted"/>
<dbReference type="EMBL" id="CM029046">
    <property type="protein sequence ID" value="KAG2590874.1"/>
    <property type="molecule type" value="Genomic_DNA"/>
</dbReference>